<protein>
    <recommendedName>
        <fullName evidence="6">GDT1 family protein</fullName>
    </recommendedName>
</protein>
<evidence type="ECO:0000256" key="1">
    <source>
        <dbReference type="ARBA" id="ARBA00004141"/>
    </source>
</evidence>
<dbReference type="GO" id="GO:0015085">
    <property type="term" value="F:calcium ion transmembrane transporter activity"/>
    <property type="evidence" value="ECO:0007669"/>
    <property type="project" value="TreeGrafter"/>
</dbReference>
<dbReference type="AlphaFoldDB" id="A0A9P0IWH6"/>
<keyword evidence="3 6" id="KW-0812">Transmembrane</keyword>
<dbReference type="GO" id="GO:0005384">
    <property type="term" value="F:manganese ion transmembrane transporter activity"/>
    <property type="evidence" value="ECO:0007669"/>
    <property type="project" value="TreeGrafter"/>
</dbReference>
<evidence type="ECO:0000313" key="8">
    <source>
        <dbReference type="EMBL" id="CAH1720027.1"/>
    </source>
</evidence>
<comment type="caution">
    <text evidence="6">Lacks conserved residue(s) required for the propagation of feature annotation.</text>
</comment>
<feature type="region of interest" description="Disordered" evidence="7">
    <location>
        <begin position="34"/>
        <end position="59"/>
    </location>
</feature>
<keyword evidence="5 6" id="KW-0472">Membrane</keyword>
<accession>A0A9P0IWH6</accession>
<dbReference type="OrthoDB" id="7791359at2759"/>
<keyword evidence="4 6" id="KW-1133">Transmembrane helix</keyword>
<proteinExistence type="inferred from homology"/>
<keyword evidence="6" id="KW-0732">Signal</keyword>
<comment type="subcellular location">
    <subcellularLocation>
        <location evidence="1 6">Membrane</location>
        <topology evidence="1 6">Multi-pass membrane protein</topology>
    </subcellularLocation>
</comment>
<comment type="similarity">
    <text evidence="2 6">Belongs to the GDT1 family.</text>
</comment>
<feature type="signal peptide" evidence="6">
    <location>
        <begin position="1"/>
        <end position="29"/>
    </location>
</feature>
<dbReference type="PROSITE" id="PS01214">
    <property type="entry name" value="UPF0016"/>
    <property type="match status" value="1"/>
</dbReference>
<feature type="transmembrane region" description="Helical" evidence="6">
    <location>
        <begin position="66"/>
        <end position="88"/>
    </location>
</feature>
<evidence type="ECO:0000313" key="9">
    <source>
        <dbReference type="Proteomes" id="UP001153620"/>
    </source>
</evidence>
<dbReference type="EMBL" id="OU895878">
    <property type="protein sequence ID" value="CAH1720027.1"/>
    <property type="molecule type" value="Genomic_DNA"/>
</dbReference>
<feature type="transmembrane region" description="Helical" evidence="6">
    <location>
        <begin position="269"/>
        <end position="288"/>
    </location>
</feature>
<feature type="transmembrane region" description="Helical" evidence="6">
    <location>
        <begin position="100"/>
        <end position="126"/>
    </location>
</feature>
<keyword evidence="9" id="KW-1185">Reference proteome</keyword>
<feature type="compositionally biased region" description="Basic and acidic residues" evidence="7">
    <location>
        <begin position="173"/>
        <end position="186"/>
    </location>
</feature>
<feature type="transmembrane region" description="Helical" evidence="6">
    <location>
        <begin position="237"/>
        <end position="257"/>
    </location>
</feature>
<dbReference type="PANTHER" id="PTHR12608">
    <property type="entry name" value="TRANSMEMBRANE PROTEIN HTP-1 RELATED"/>
    <property type="match status" value="1"/>
</dbReference>
<evidence type="ECO:0000256" key="2">
    <source>
        <dbReference type="ARBA" id="ARBA00009190"/>
    </source>
</evidence>
<dbReference type="InterPro" id="IPR049555">
    <property type="entry name" value="GDT1-like_CS"/>
</dbReference>
<dbReference type="InterPro" id="IPR001727">
    <property type="entry name" value="GDT1-like"/>
</dbReference>
<evidence type="ECO:0000256" key="7">
    <source>
        <dbReference type="SAM" id="MobiDB-lite"/>
    </source>
</evidence>
<evidence type="ECO:0000256" key="5">
    <source>
        <dbReference type="ARBA" id="ARBA00023136"/>
    </source>
</evidence>
<reference evidence="8" key="2">
    <citation type="submission" date="2022-10" db="EMBL/GenBank/DDBJ databases">
        <authorList>
            <consortium name="ENA_rothamsted_submissions"/>
            <consortium name="culmorum"/>
            <person name="King R."/>
        </authorList>
    </citation>
    <scope>NUCLEOTIDE SEQUENCE</scope>
</reference>
<dbReference type="GO" id="GO:0016020">
    <property type="term" value="C:membrane"/>
    <property type="evidence" value="ECO:0007669"/>
    <property type="project" value="UniProtKB-SubCell"/>
</dbReference>
<reference evidence="8" key="1">
    <citation type="submission" date="2022-01" db="EMBL/GenBank/DDBJ databases">
        <authorList>
            <person name="King R."/>
        </authorList>
    </citation>
    <scope>NUCLEOTIDE SEQUENCE</scope>
</reference>
<evidence type="ECO:0000256" key="4">
    <source>
        <dbReference type="ARBA" id="ARBA00022989"/>
    </source>
</evidence>
<feature type="region of interest" description="Disordered" evidence="7">
    <location>
        <begin position="173"/>
        <end position="192"/>
    </location>
</feature>
<feature type="compositionally biased region" description="Basic and acidic residues" evidence="7">
    <location>
        <begin position="40"/>
        <end position="55"/>
    </location>
</feature>
<dbReference type="GO" id="GO:0005794">
    <property type="term" value="C:Golgi apparatus"/>
    <property type="evidence" value="ECO:0007669"/>
    <property type="project" value="TreeGrafter"/>
</dbReference>
<dbReference type="GO" id="GO:0032472">
    <property type="term" value="P:Golgi calcium ion transport"/>
    <property type="evidence" value="ECO:0007669"/>
    <property type="project" value="TreeGrafter"/>
</dbReference>
<dbReference type="GO" id="GO:0032468">
    <property type="term" value="P:Golgi calcium ion homeostasis"/>
    <property type="evidence" value="ECO:0007669"/>
    <property type="project" value="TreeGrafter"/>
</dbReference>
<dbReference type="Pfam" id="PF01169">
    <property type="entry name" value="GDT1"/>
    <property type="match status" value="2"/>
</dbReference>
<evidence type="ECO:0000256" key="3">
    <source>
        <dbReference type="ARBA" id="ARBA00022692"/>
    </source>
</evidence>
<dbReference type="Proteomes" id="UP001153620">
    <property type="component" value="Chromosome 2"/>
</dbReference>
<name>A0A9P0IWH6_9DIPT</name>
<sequence>MFLGRKSNQYWKFLTIVLLFVLLVTQINADLAPNEDDEGTNEKIDLEQKPSEDGTKAQTPKTNLGFIHAFIASFSVIIVSEIGDKTFFIAAIMSMKYPRLTVFGGAITALALMTVLSAVFGMVFIQFIPPSITRWVSVGLFVVFGLKMLHEGWKMTSTDAAEEMEEVQADIRKREDELNKDTRSSQDAEAGGARKKASPFTLLFKIFMQAFTMTFVAEWGDRSQITTIILAARENLWGVILGGIIGHSICTGLGVIGGRIIAQKISVRTVTIVGGIVFLIFAITSSIWDPNDSVGGPEPASNTGGN</sequence>
<gene>
    <name evidence="8" type="ORF">CHIRRI_LOCUS7259</name>
</gene>
<feature type="chain" id="PRO_5040544317" description="GDT1 family protein" evidence="6">
    <location>
        <begin position="30"/>
        <end position="306"/>
    </location>
</feature>
<dbReference type="PANTHER" id="PTHR12608:SF1">
    <property type="entry name" value="TRANSMEMBRANE PROTEIN 165"/>
    <property type="match status" value="1"/>
</dbReference>
<evidence type="ECO:0000256" key="6">
    <source>
        <dbReference type="RuleBase" id="RU365102"/>
    </source>
</evidence>
<organism evidence="8 9">
    <name type="scientific">Chironomus riparius</name>
    <dbReference type="NCBI Taxonomy" id="315576"/>
    <lineage>
        <taxon>Eukaryota</taxon>
        <taxon>Metazoa</taxon>
        <taxon>Ecdysozoa</taxon>
        <taxon>Arthropoda</taxon>
        <taxon>Hexapoda</taxon>
        <taxon>Insecta</taxon>
        <taxon>Pterygota</taxon>
        <taxon>Neoptera</taxon>
        <taxon>Endopterygota</taxon>
        <taxon>Diptera</taxon>
        <taxon>Nematocera</taxon>
        <taxon>Chironomoidea</taxon>
        <taxon>Chironomidae</taxon>
        <taxon>Chironominae</taxon>
        <taxon>Chironomus</taxon>
    </lineage>
</organism>